<dbReference type="Pfam" id="PF01061">
    <property type="entry name" value="ABC2_membrane"/>
    <property type="match status" value="1"/>
</dbReference>
<keyword evidence="3 6" id="KW-1133">Transmembrane helix</keyword>
<organism evidence="8 9">
    <name type="scientific">Mycolicibacterium rhodesiae</name>
    <name type="common">Mycobacterium rhodesiae</name>
    <dbReference type="NCBI Taxonomy" id="36814"/>
    <lineage>
        <taxon>Bacteria</taxon>
        <taxon>Bacillati</taxon>
        <taxon>Actinomycetota</taxon>
        <taxon>Actinomycetes</taxon>
        <taxon>Mycobacteriales</taxon>
        <taxon>Mycobacteriaceae</taxon>
        <taxon>Mycolicibacterium</taxon>
    </lineage>
</organism>
<feature type="transmembrane region" description="Helical" evidence="6">
    <location>
        <begin position="143"/>
        <end position="169"/>
    </location>
</feature>
<evidence type="ECO:0000256" key="1">
    <source>
        <dbReference type="ARBA" id="ARBA00004141"/>
    </source>
</evidence>
<sequence>MIFVARPRNSLATEIMIFTGRQILHWRREPIVLVQALILPAFLLVTYKLLVGKSILRITGTDSIYGLVPMCAIAGAMLGTFAAANSLNLERGSGLLSRFWVLPVGRASALTGRLVAEALRTLMSTALITAVGAMLGLRLNGGVLAAILFVLVPVLIGAVFSMAVVAITMRTRTPGVLVWLGVPATGAVFTSAGVPPPERFPGWLRPVAHVNPMTSVVDTMRHLALGEPAFWPLMTMLAWVAVLTVILMPLAITGYRAAAVSRH</sequence>
<protein>
    <recommendedName>
        <fullName evidence="6">Transport permease protein</fullName>
    </recommendedName>
</protein>
<evidence type="ECO:0000256" key="3">
    <source>
        <dbReference type="ARBA" id="ARBA00022989"/>
    </source>
</evidence>
<comment type="similarity">
    <text evidence="6">Belongs to the ABC-2 integral membrane protein family.</text>
</comment>
<evidence type="ECO:0000256" key="4">
    <source>
        <dbReference type="ARBA" id="ARBA00023136"/>
    </source>
</evidence>
<accession>A0A1X0IMM4</accession>
<dbReference type="PROSITE" id="PS51012">
    <property type="entry name" value="ABC_TM2"/>
    <property type="match status" value="1"/>
</dbReference>
<keyword evidence="4 6" id="KW-0472">Membrane</keyword>
<dbReference type="PANTHER" id="PTHR43229">
    <property type="entry name" value="NODULATION PROTEIN J"/>
    <property type="match status" value="1"/>
</dbReference>
<keyword evidence="5" id="KW-0046">Antibiotic resistance</keyword>
<evidence type="ECO:0000259" key="7">
    <source>
        <dbReference type="PROSITE" id="PS51012"/>
    </source>
</evidence>
<dbReference type="EMBL" id="MVIH01000015">
    <property type="protein sequence ID" value="ORB49247.1"/>
    <property type="molecule type" value="Genomic_DNA"/>
</dbReference>
<keyword evidence="6" id="KW-0813">Transport</keyword>
<comment type="caution">
    <text evidence="8">The sequence shown here is derived from an EMBL/GenBank/DDBJ whole genome shotgun (WGS) entry which is preliminary data.</text>
</comment>
<dbReference type="InterPro" id="IPR051784">
    <property type="entry name" value="Nod_factor_ABC_transporter"/>
</dbReference>
<gene>
    <name evidence="8" type="ORF">BST42_23650</name>
</gene>
<dbReference type="PIRSF" id="PIRSF006648">
    <property type="entry name" value="DrrB"/>
    <property type="match status" value="1"/>
</dbReference>
<dbReference type="OrthoDB" id="26267at2"/>
<feature type="transmembrane region" description="Helical" evidence="6">
    <location>
        <begin position="63"/>
        <end position="84"/>
    </location>
</feature>
<dbReference type="Proteomes" id="UP000192534">
    <property type="component" value="Unassembled WGS sequence"/>
</dbReference>
<dbReference type="InterPro" id="IPR013525">
    <property type="entry name" value="ABC2_TM"/>
</dbReference>
<name>A0A1X0IMM4_MYCRH</name>
<keyword evidence="9" id="KW-1185">Reference proteome</keyword>
<dbReference type="GO" id="GO:0043190">
    <property type="term" value="C:ATP-binding cassette (ABC) transporter complex"/>
    <property type="evidence" value="ECO:0007669"/>
    <property type="project" value="InterPro"/>
</dbReference>
<evidence type="ECO:0000256" key="6">
    <source>
        <dbReference type="RuleBase" id="RU361157"/>
    </source>
</evidence>
<evidence type="ECO:0000313" key="8">
    <source>
        <dbReference type="EMBL" id="ORB49247.1"/>
    </source>
</evidence>
<comment type="subcellular location">
    <subcellularLocation>
        <location evidence="6">Cell membrane</location>
        <topology evidence="6">Multi-pass membrane protein</topology>
    </subcellularLocation>
    <subcellularLocation>
        <location evidence="1">Membrane</location>
        <topology evidence="1">Multi-pass membrane protein</topology>
    </subcellularLocation>
</comment>
<feature type="transmembrane region" description="Helical" evidence="6">
    <location>
        <begin position="176"/>
        <end position="194"/>
    </location>
</feature>
<dbReference type="InterPro" id="IPR047817">
    <property type="entry name" value="ABC2_TM_bact-type"/>
</dbReference>
<keyword evidence="2 6" id="KW-0812">Transmembrane</keyword>
<evidence type="ECO:0000256" key="2">
    <source>
        <dbReference type="ARBA" id="ARBA00022692"/>
    </source>
</evidence>
<feature type="domain" description="ABC transmembrane type-2" evidence="7">
    <location>
        <begin position="31"/>
        <end position="258"/>
    </location>
</feature>
<dbReference type="AlphaFoldDB" id="A0A1X0IMM4"/>
<proteinExistence type="inferred from homology"/>
<reference evidence="8 9" key="1">
    <citation type="submission" date="2016-12" db="EMBL/GenBank/DDBJ databases">
        <title>The new phylogeny of genus Mycobacterium.</title>
        <authorList>
            <person name="Tortoli E."/>
            <person name="Trovato A."/>
            <person name="Cirillo D.M."/>
        </authorList>
    </citation>
    <scope>NUCLEOTIDE SEQUENCE [LARGE SCALE GENOMIC DNA]</scope>
    <source>
        <strain evidence="8 9">DSM 44223</strain>
    </source>
</reference>
<dbReference type="GO" id="GO:0140359">
    <property type="term" value="F:ABC-type transporter activity"/>
    <property type="evidence" value="ECO:0007669"/>
    <property type="project" value="InterPro"/>
</dbReference>
<dbReference type="PANTHER" id="PTHR43229:SF2">
    <property type="entry name" value="NODULATION PROTEIN J"/>
    <property type="match status" value="1"/>
</dbReference>
<dbReference type="GO" id="GO:0046677">
    <property type="term" value="P:response to antibiotic"/>
    <property type="evidence" value="ECO:0007669"/>
    <property type="project" value="UniProtKB-KW"/>
</dbReference>
<feature type="transmembrane region" description="Helical" evidence="6">
    <location>
        <begin position="31"/>
        <end position="51"/>
    </location>
</feature>
<keyword evidence="6" id="KW-1003">Cell membrane</keyword>
<evidence type="ECO:0000256" key="5">
    <source>
        <dbReference type="ARBA" id="ARBA00023251"/>
    </source>
</evidence>
<evidence type="ECO:0000313" key="9">
    <source>
        <dbReference type="Proteomes" id="UP000192534"/>
    </source>
</evidence>
<feature type="transmembrane region" description="Helical" evidence="6">
    <location>
        <begin position="229"/>
        <end position="252"/>
    </location>
</feature>
<dbReference type="InterPro" id="IPR000412">
    <property type="entry name" value="ABC_2_transport"/>
</dbReference>
<feature type="transmembrane region" description="Helical" evidence="6">
    <location>
        <begin position="118"/>
        <end position="137"/>
    </location>
</feature>